<evidence type="ECO:0000313" key="1">
    <source>
        <dbReference type="EMBL" id="GFY36333.1"/>
    </source>
</evidence>
<comment type="caution">
    <text evidence="1">The sequence shown here is derived from an EMBL/GenBank/DDBJ whole genome shotgun (WGS) entry which is preliminary data.</text>
</comment>
<sequence length="140" mass="15857">MREALSFLLPNLVVRFSSRHSMYFQWVATHIRLNGIEIADKLATADTLRANTCLTFAELSSILRIELNALWRIPPLTLRILGEIFVSIINLIFLGINRLLYHTFLVATSNLLLFNRAGKSFQSFKGAGMIRPPPVIFLIA</sequence>
<accession>A0A8X7BMA1</accession>
<protein>
    <submittedName>
        <fullName evidence="1">Uncharacterized protein</fullName>
    </submittedName>
</protein>
<dbReference type="Proteomes" id="UP000887159">
    <property type="component" value="Unassembled WGS sequence"/>
</dbReference>
<name>A0A8X7BMA1_TRICX</name>
<reference evidence="1" key="1">
    <citation type="submission" date="2020-08" db="EMBL/GenBank/DDBJ databases">
        <title>Multicomponent nature underlies the extraordinary mechanical properties of spider dragline silk.</title>
        <authorList>
            <person name="Kono N."/>
            <person name="Nakamura H."/>
            <person name="Mori M."/>
            <person name="Yoshida Y."/>
            <person name="Ohtoshi R."/>
            <person name="Malay A.D."/>
            <person name="Moran D.A.P."/>
            <person name="Tomita M."/>
            <person name="Numata K."/>
            <person name="Arakawa K."/>
        </authorList>
    </citation>
    <scope>NUCLEOTIDE SEQUENCE</scope>
</reference>
<dbReference type="EMBL" id="BMAU01021436">
    <property type="protein sequence ID" value="GFY36333.1"/>
    <property type="molecule type" value="Genomic_DNA"/>
</dbReference>
<organism evidence="1 2">
    <name type="scientific">Trichonephila clavipes</name>
    <name type="common">Golden silk orbweaver</name>
    <name type="synonym">Nephila clavipes</name>
    <dbReference type="NCBI Taxonomy" id="2585209"/>
    <lineage>
        <taxon>Eukaryota</taxon>
        <taxon>Metazoa</taxon>
        <taxon>Ecdysozoa</taxon>
        <taxon>Arthropoda</taxon>
        <taxon>Chelicerata</taxon>
        <taxon>Arachnida</taxon>
        <taxon>Araneae</taxon>
        <taxon>Araneomorphae</taxon>
        <taxon>Entelegynae</taxon>
        <taxon>Araneoidea</taxon>
        <taxon>Nephilidae</taxon>
        <taxon>Trichonephila</taxon>
    </lineage>
</organism>
<dbReference type="AlphaFoldDB" id="A0A8X7BMA1"/>
<keyword evidence="2" id="KW-1185">Reference proteome</keyword>
<gene>
    <name evidence="1" type="ORF">TNCV_3450361</name>
</gene>
<proteinExistence type="predicted"/>
<evidence type="ECO:0000313" key="2">
    <source>
        <dbReference type="Proteomes" id="UP000887159"/>
    </source>
</evidence>